<dbReference type="Pfam" id="PF04286">
    <property type="entry name" value="DUF445"/>
    <property type="match status" value="1"/>
</dbReference>
<dbReference type="GO" id="GO:0005886">
    <property type="term" value="C:plasma membrane"/>
    <property type="evidence" value="ECO:0007669"/>
    <property type="project" value="TreeGrafter"/>
</dbReference>
<proteinExistence type="predicted"/>
<evidence type="ECO:0000313" key="1">
    <source>
        <dbReference type="EMBL" id="QDQ98276.1"/>
    </source>
</evidence>
<dbReference type="PANTHER" id="PTHR38442">
    <property type="entry name" value="INNER MEMBRANE PROTEIN-RELATED"/>
    <property type="match status" value="1"/>
</dbReference>
<protein>
    <submittedName>
        <fullName evidence="1">DUF445 family protein</fullName>
    </submittedName>
</protein>
<reference evidence="1 2" key="1">
    <citation type="submission" date="2019-07" db="EMBL/GenBank/DDBJ databases">
        <title>Tomitella cavernea sp. nov., an actinomycete isolated from soil.</title>
        <authorList>
            <person name="Cheng J."/>
        </authorList>
    </citation>
    <scope>NUCLEOTIDE SEQUENCE [LARGE SCALE GENOMIC DNA]</scope>
    <source>
        <strain evidence="1 2">HY188</strain>
    </source>
</reference>
<dbReference type="OrthoDB" id="9769590at2"/>
<accession>A0A516X5D7</accession>
<organism evidence="1 2">
    <name type="scientific">Tomitella fengzijianii</name>
    <dbReference type="NCBI Taxonomy" id="2597660"/>
    <lineage>
        <taxon>Bacteria</taxon>
        <taxon>Bacillati</taxon>
        <taxon>Actinomycetota</taxon>
        <taxon>Actinomycetes</taxon>
        <taxon>Mycobacteriales</taxon>
        <taxon>Tomitella</taxon>
    </lineage>
</organism>
<dbReference type="InterPro" id="IPR007383">
    <property type="entry name" value="DUF445"/>
</dbReference>
<dbReference type="RefSeq" id="WP_143909682.1">
    <property type="nucleotide sequence ID" value="NZ_CP041765.1"/>
</dbReference>
<reference evidence="1 2" key="2">
    <citation type="submission" date="2019-07" db="EMBL/GenBank/DDBJ databases">
        <authorList>
            <person name="Huang Y."/>
        </authorList>
    </citation>
    <scope>NUCLEOTIDE SEQUENCE [LARGE SCALE GENOMIC DNA]</scope>
    <source>
        <strain evidence="1 2">HY188</strain>
    </source>
</reference>
<name>A0A516X5D7_9ACTN</name>
<evidence type="ECO:0000313" key="2">
    <source>
        <dbReference type="Proteomes" id="UP000317344"/>
    </source>
</evidence>
<dbReference type="EMBL" id="CP041765">
    <property type="protein sequence ID" value="QDQ98276.1"/>
    <property type="molecule type" value="Genomic_DNA"/>
</dbReference>
<sequence>MTTDDPAKVRDLRRMKLVAAAFLLAAVVVYVLCLVLGGDDAPTWVGYVQTASEAGMVGGLADWFAVTALFRHPLGIPIPHTAIIRRKKDQLGEGLGEFVGENFLARDVVLGKLESAQVPTRLGEWLARPRNAERAAAEAATLAGGVLTVLRDEDVQQIIDATIVRRLAEPKWGPPIGRVLEQLLEEERHLPVIEMLCERAYQWAVNAQDTIDKVVLKDSPTWSPRFVDLLVGEKIHSELVEFAWKVRQDPQHEVRQAVNRFLVDFAHDLQSDPETMAKAERVKTELMDREEITSAAEAAWRIAKRLIEEAVADPGSALRRKLVEYFRDIGVRLRDDADARATLDRWLAGGAAFVVDNYAGELTGVITDTVARWDGDVASRKIELAAGRDLQFIRINGTVVGAAAGLVIHAVSQLIVG</sequence>
<dbReference type="Proteomes" id="UP000317344">
    <property type="component" value="Chromosome"/>
</dbReference>
<dbReference type="AlphaFoldDB" id="A0A516X5D7"/>
<dbReference type="KEGG" id="toy:FO059_14375"/>
<dbReference type="PANTHER" id="PTHR38442:SF1">
    <property type="entry name" value="INNER MEMBRANE PROTEIN"/>
    <property type="match status" value="1"/>
</dbReference>
<gene>
    <name evidence="1" type="ORF">FO059_14375</name>
</gene>
<keyword evidence="2" id="KW-1185">Reference proteome</keyword>